<feature type="chain" id="PRO_5037161301" description="SH3 domain-containing protein" evidence="1">
    <location>
        <begin position="34"/>
        <end position="509"/>
    </location>
</feature>
<evidence type="ECO:0000256" key="1">
    <source>
        <dbReference type="SAM" id="SignalP"/>
    </source>
</evidence>
<comment type="caution">
    <text evidence="2">The sequence shown here is derived from an EMBL/GenBank/DDBJ whole genome shotgun (WGS) entry which is preliminary data.</text>
</comment>
<dbReference type="SUPFAM" id="SSF52096">
    <property type="entry name" value="ClpP/crotonase"/>
    <property type="match status" value="1"/>
</dbReference>
<accession>A0A939EBF9</accession>
<reference evidence="2" key="1">
    <citation type="submission" date="2020-12" db="EMBL/GenBank/DDBJ databases">
        <title>Oil enriched cultivation method for isolating marine PHA-producing bacteria.</title>
        <authorList>
            <person name="Zheng W."/>
            <person name="Yu S."/>
            <person name="Huang Y."/>
        </authorList>
    </citation>
    <scope>NUCLEOTIDE SEQUENCE</scope>
    <source>
        <strain evidence="2">SY-2-12</strain>
    </source>
</reference>
<proteinExistence type="predicted"/>
<dbReference type="EMBL" id="JAEKJZ010000001">
    <property type="protein sequence ID" value="MBN9669666.1"/>
    <property type="molecule type" value="Genomic_DNA"/>
</dbReference>
<evidence type="ECO:0000313" key="3">
    <source>
        <dbReference type="Proteomes" id="UP000664096"/>
    </source>
</evidence>
<dbReference type="Proteomes" id="UP000664096">
    <property type="component" value="Unassembled WGS sequence"/>
</dbReference>
<name>A0A939EBF9_9HYPH</name>
<dbReference type="AlphaFoldDB" id="A0A939EBF9"/>
<dbReference type="RefSeq" id="WP_207139213.1">
    <property type="nucleotide sequence ID" value="NZ_JAEKJZ010000001.1"/>
</dbReference>
<keyword evidence="1" id="KW-0732">Signal</keyword>
<evidence type="ECO:0008006" key="4">
    <source>
        <dbReference type="Google" id="ProtNLM"/>
    </source>
</evidence>
<dbReference type="Gene3D" id="3.90.226.10">
    <property type="entry name" value="2-enoyl-CoA Hydratase, Chain A, domain 1"/>
    <property type="match status" value="1"/>
</dbReference>
<gene>
    <name evidence="2" type="ORF">JF539_04905</name>
</gene>
<dbReference type="InterPro" id="IPR029045">
    <property type="entry name" value="ClpP/crotonase-like_dom_sf"/>
</dbReference>
<protein>
    <recommendedName>
        <fullName evidence="4">SH3 domain-containing protein</fullName>
    </recommendedName>
</protein>
<organism evidence="2 3">
    <name type="scientific">Roseibium aggregatum</name>
    <dbReference type="NCBI Taxonomy" id="187304"/>
    <lineage>
        <taxon>Bacteria</taxon>
        <taxon>Pseudomonadati</taxon>
        <taxon>Pseudomonadota</taxon>
        <taxon>Alphaproteobacteria</taxon>
        <taxon>Hyphomicrobiales</taxon>
        <taxon>Stappiaceae</taxon>
        <taxon>Roseibium</taxon>
    </lineage>
</organism>
<feature type="signal peptide" evidence="1">
    <location>
        <begin position="1"/>
        <end position="33"/>
    </location>
</feature>
<sequence length="509" mass="55642">MKLTGRPFTIPAGILFCILLVFARVMAVSPVQAADIQSDRSEYCAHRIDGQIGRGDGERIIEYLQTALDRVDRDQLDDPLAISPFSVCLNSPGGSLTEATRIAAFLLENWIGTVVDDGDSCLSACSIIFLMGNTDGDLGKGLNRKLHVNATLGLHRPSVDAPDGAGYSGEQLSKAFDLANEAIYRFMALANTPLGLTDGVFVQSDLMQNMLEHKGQEFFFVDTVGKALRWQIDLLGYEKPVLVDSTAAARACHNMFSVSRSAGDETAYLYENYSHDDLADGVTTFHAHSAHDGYSGFHYEVYAAYWDIVRAGCRIGVVNWGEGPQMSGCGGSWSGAENYPGNDFCLLSGPFAPETFDMTGSNDAEVLGLLMGKLPSFAVFPLETALRELPHLSQESRARVMTSPDLPRMLSALGLRDCAEAGLCRPGERAVSAPAPKRDIRNWQRIVRVEANDVLWIRSCGASKCKKVGSLSPGQSDFYITECDRGWCKVFRSDDMFAGWASKRYMEAR</sequence>
<evidence type="ECO:0000313" key="2">
    <source>
        <dbReference type="EMBL" id="MBN9669666.1"/>
    </source>
</evidence>